<dbReference type="InterPro" id="IPR003591">
    <property type="entry name" value="Leu-rich_rpt_typical-subtyp"/>
</dbReference>
<feature type="coiled-coil region" evidence="6">
    <location>
        <begin position="346"/>
        <end position="373"/>
    </location>
</feature>
<sequence length="432" mass="47940">MGLGGTIAKEVGGLSFLRSLVISNNNLRGFIPDQMGKLSQLREIEMHYNELNSIIPTSLGFFENLQKLNLSHNMLIGEIPHTILNLSSLVEISFGNNSLSGSLPTDICYSLPKLEMLRISGNQISGNIPRSLGRCLNLKLLSLSYNNFAGSIPMEIGNLSKLQILYLGGNNLIETPVDISIVEEHPCSVDKEKAPVTFESQPQVDILPNLPREVPLSSKISDEDVDSVLRSIQALFTSWEQVQTSYVPRVSSTTRPSTFSIPSTEDMDALKKVVLAYTSFMDKDISRVNADSQAELLVRLSEDLAATLKCPTLELSALARLNLRGIHQESKLNELSSEVTVKDSLLISLESEMKKLQAKIDDCKIRLAAKKHNTSLEIERTKAMMARYSELVMDDSDAVIESLATIVVDTRQCSNWSKLREQMRSVLEELNQ</sequence>
<dbReference type="Pfam" id="PF00560">
    <property type="entry name" value="LRR_1"/>
    <property type="match status" value="2"/>
</dbReference>
<protein>
    <submittedName>
        <fullName evidence="7">LRRNT 2 domain-containing protein</fullName>
    </submittedName>
</protein>
<keyword evidence="4" id="KW-0067">ATP-binding</keyword>
<evidence type="ECO:0000256" key="3">
    <source>
        <dbReference type="ARBA" id="ARBA00022741"/>
    </source>
</evidence>
<reference evidence="8" key="1">
    <citation type="submission" date="2024-07" db="EMBL/GenBank/DDBJ databases">
        <title>Two chromosome-level genome assemblies of Korean endemic species Abeliophyllum distichum and Forsythia ovata (Oleaceae).</title>
        <authorList>
            <person name="Jang H."/>
        </authorList>
    </citation>
    <scope>NUCLEOTIDE SEQUENCE [LARGE SCALE GENOMIC DNA]</scope>
</reference>
<evidence type="ECO:0000256" key="6">
    <source>
        <dbReference type="SAM" id="Coils"/>
    </source>
</evidence>
<dbReference type="InterPro" id="IPR050647">
    <property type="entry name" value="Plant_LRR-RLKs"/>
</dbReference>
<dbReference type="PANTHER" id="PTHR48056">
    <property type="entry name" value="LRR RECEPTOR-LIKE SERINE/THREONINE-PROTEIN KINASE-RELATED"/>
    <property type="match status" value="1"/>
</dbReference>
<dbReference type="SUPFAM" id="SSF52058">
    <property type="entry name" value="L domain-like"/>
    <property type="match status" value="1"/>
</dbReference>
<dbReference type="Proteomes" id="UP001604336">
    <property type="component" value="Unassembled WGS sequence"/>
</dbReference>
<evidence type="ECO:0000256" key="5">
    <source>
        <dbReference type="ARBA" id="ARBA00023180"/>
    </source>
</evidence>
<dbReference type="GO" id="GO:0051707">
    <property type="term" value="P:response to other organism"/>
    <property type="evidence" value="ECO:0007669"/>
    <property type="project" value="UniProtKB-ARBA"/>
</dbReference>
<dbReference type="InterPro" id="IPR032675">
    <property type="entry name" value="LRR_dom_sf"/>
</dbReference>
<proteinExistence type="predicted"/>
<organism evidence="7 8">
    <name type="scientific">Abeliophyllum distichum</name>
    <dbReference type="NCBI Taxonomy" id="126358"/>
    <lineage>
        <taxon>Eukaryota</taxon>
        <taxon>Viridiplantae</taxon>
        <taxon>Streptophyta</taxon>
        <taxon>Embryophyta</taxon>
        <taxon>Tracheophyta</taxon>
        <taxon>Spermatophyta</taxon>
        <taxon>Magnoliopsida</taxon>
        <taxon>eudicotyledons</taxon>
        <taxon>Gunneridae</taxon>
        <taxon>Pentapetalae</taxon>
        <taxon>asterids</taxon>
        <taxon>lamiids</taxon>
        <taxon>Lamiales</taxon>
        <taxon>Oleaceae</taxon>
        <taxon>Forsythieae</taxon>
        <taxon>Abeliophyllum</taxon>
    </lineage>
</organism>
<evidence type="ECO:0000256" key="4">
    <source>
        <dbReference type="ARBA" id="ARBA00022840"/>
    </source>
</evidence>
<dbReference type="Pfam" id="PF13855">
    <property type="entry name" value="LRR_8"/>
    <property type="match status" value="1"/>
</dbReference>
<dbReference type="EMBL" id="JBFOLK010000008">
    <property type="protein sequence ID" value="KAL2490817.1"/>
    <property type="molecule type" value="Genomic_DNA"/>
</dbReference>
<evidence type="ECO:0000256" key="2">
    <source>
        <dbReference type="ARBA" id="ARBA00022737"/>
    </source>
</evidence>
<dbReference type="PANTHER" id="PTHR48056:SF81">
    <property type="entry name" value="RECEPTOR PROTEIN-TYROSINE KINASE CEPR1"/>
    <property type="match status" value="1"/>
</dbReference>
<gene>
    <name evidence="7" type="ORF">Adt_26445</name>
</gene>
<dbReference type="AlphaFoldDB" id="A0ABD1RQY0"/>
<evidence type="ECO:0000313" key="8">
    <source>
        <dbReference type="Proteomes" id="UP001604336"/>
    </source>
</evidence>
<evidence type="ECO:0000256" key="1">
    <source>
        <dbReference type="ARBA" id="ARBA00022614"/>
    </source>
</evidence>
<keyword evidence="3" id="KW-0547">Nucleotide-binding</keyword>
<dbReference type="InterPro" id="IPR001611">
    <property type="entry name" value="Leu-rich_rpt"/>
</dbReference>
<evidence type="ECO:0000313" key="7">
    <source>
        <dbReference type="EMBL" id="KAL2490817.1"/>
    </source>
</evidence>
<keyword evidence="2" id="KW-0677">Repeat</keyword>
<dbReference type="SMART" id="SM00369">
    <property type="entry name" value="LRR_TYP"/>
    <property type="match status" value="4"/>
</dbReference>
<accession>A0ABD1RQY0</accession>
<dbReference type="FunFam" id="3.80.10.10:FF:000383">
    <property type="entry name" value="Leucine-rich repeat receptor protein kinase EMS1"/>
    <property type="match status" value="1"/>
</dbReference>
<keyword evidence="8" id="KW-1185">Reference proteome</keyword>
<dbReference type="Gene3D" id="3.80.10.10">
    <property type="entry name" value="Ribonuclease Inhibitor"/>
    <property type="match status" value="1"/>
</dbReference>
<dbReference type="GO" id="GO:0006952">
    <property type="term" value="P:defense response"/>
    <property type="evidence" value="ECO:0007669"/>
    <property type="project" value="UniProtKB-ARBA"/>
</dbReference>
<keyword evidence="6" id="KW-0175">Coiled coil</keyword>
<name>A0ABD1RQY0_9LAMI</name>
<keyword evidence="5" id="KW-0325">Glycoprotein</keyword>
<dbReference type="GO" id="GO:0005524">
    <property type="term" value="F:ATP binding"/>
    <property type="evidence" value="ECO:0007669"/>
    <property type="project" value="UniProtKB-KW"/>
</dbReference>
<keyword evidence="1" id="KW-0433">Leucine-rich repeat</keyword>
<comment type="caution">
    <text evidence="7">The sequence shown here is derived from an EMBL/GenBank/DDBJ whole genome shotgun (WGS) entry which is preliminary data.</text>
</comment>